<keyword evidence="5" id="KW-1185">Reference proteome</keyword>
<dbReference type="InterPro" id="IPR020846">
    <property type="entry name" value="MFS_dom"/>
</dbReference>
<evidence type="ECO:0000256" key="1">
    <source>
        <dbReference type="ARBA" id="ARBA00004141"/>
    </source>
</evidence>
<dbReference type="PROSITE" id="PS50850">
    <property type="entry name" value="MFS"/>
    <property type="match status" value="1"/>
</dbReference>
<dbReference type="GO" id="GO:0016020">
    <property type="term" value="C:membrane"/>
    <property type="evidence" value="ECO:0007669"/>
    <property type="project" value="UniProtKB-SubCell"/>
</dbReference>
<dbReference type="InterPro" id="IPR050327">
    <property type="entry name" value="Proton-linked_MCT"/>
</dbReference>
<dbReference type="InterPro" id="IPR011701">
    <property type="entry name" value="MFS"/>
</dbReference>
<dbReference type="Ensembl" id="ENSCJPT00005004697.1">
    <property type="protein sequence ID" value="ENSCJPP00005002547.1"/>
    <property type="gene ID" value="ENSCJPG00005002818.1"/>
</dbReference>
<feature type="transmembrane region" description="Helical" evidence="2">
    <location>
        <begin position="234"/>
        <end position="255"/>
    </location>
</feature>
<feature type="transmembrane region" description="Helical" evidence="2">
    <location>
        <begin position="61"/>
        <end position="84"/>
    </location>
</feature>
<keyword evidence="2" id="KW-0472">Membrane</keyword>
<accession>A0A8C2SSE5</accession>
<feature type="transmembrane region" description="Helical" evidence="2">
    <location>
        <begin position="122"/>
        <end position="143"/>
    </location>
</feature>
<reference evidence="4" key="1">
    <citation type="submission" date="2025-08" db="UniProtKB">
        <authorList>
            <consortium name="Ensembl"/>
        </authorList>
    </citation>
    <scope>IDENTIFICATION</scope>
</reference>
<sequence>MGGGCGADTTPPPPHISGPLGSALSSRYGARPVVMVGGLLSGLGFLLGAFATSLFHLYLSVGLLAGLGWALVFTPSLGAVSCYYPTRSSMATGFAMAGASISGLALGPLTPILLDTYGWRGSLLLLAALSFNLMVAGALFRPLEAPNPPSRPPISRKQGGLRSLLHHGPFLRYSLAFILVDAGYYVPHIHGAARVLEVGCDDGGAGLVMAATAAADGVGRVVSGLMASHPSSSLLRHLFGLGYGFCAGAVVPLQFTGVAEVVGDGRLLHAMGLMQMFESVGSLMGAPLAGWLRDLTGDFKASFFAAGAFLFAGSLLILTLPSFFHSTRRHDGVLDPVSKGLENPSVPLSAPN</sequence>
<evidence type="ECO:0000256" key="2">
    <source>
        <dbReference type="SAM" id="Phobius"/>
    </source>
</evidence>
<dbReference type="Pfam" id="PF07690">
    <property type="entry name" value="MFS_1"/>
    <property type="match status" value="1"/>
</dbReference>
<feature type="transmembrane region" description="Helical" evidence="2">
    <location>
        <begin position="91"/>
        <end position="110"/>
    </location>
</feature>
<reference evidence="4" key="2">
    <citation type="submission" date="2025-09" db="UniProtKB">
        <authorList>
            <consortium name="Ensembl"/>
        </authorList>
    </citation>
    <scope>IDENTIFICATION</scope>
</reference>
<evidence type="ECO:0000313" key="5">
    <source>
        <dbReference type="Proteomes" id="UP000694412"/>
    </source>
</evidence>
<dbReference type="PANTHER" id="PTHR11360">
    <property type="entry name" value="MONOCARBOXYLATE TRANSPORTER"/>
    <property type="match status" value="1"/>
</dbReference>
<protein>
    <submittedName>
        <fullName evidence="4">Monocarboxylate transporter 13-like</fullName>
    </submittedName>
</protein>
<keyword evidence="2" id="KW-0812">Transmembrane</keyword>
<dbReference type="AlphaFoldDB" id="A0A8C2SSE5"/>
<name>A0A8C2SSE5_COTJA</name>
<dbReference type="InterPro" id="IPR036259">
    <property type="entry name" value="MFS_trans_sf"/>
</dbReference>
<dbReference type="GeneTree" id="ENSGT00390000005100"/>
<dbReference type="Gene3D" id="1.20.1250.20">
    <property type="entry name" value="MFS general substrate transporter like domains"/>
    <property type="match status" value="1"/>
</dbReference>
<dbReference type="Proteomes" id="UP000694412">
    <property type="component" value="Unassembled WGS sequence"/>
</dbReference>
<gene>
    <name evidence="4" type="primary">LOC107307883</name>
</gene>
<feature type="transmembrane region" description="Helical" evidence="2">
    <location>
        <begin position="267"/>
        <end position="289"/>
    </location>
</feature>
<feature type="transmembrane region" description="Helical" evidence="2">
    <location>
        <begin position="301"/>
        <end position="320"/>
    </location>
</feature>
<dbReference type="SUPFAM" id="SSF103473">
    <property type="entry name" value="MFS general substrate transporter"/>
    <property type="match status" value="1"/>
</dbReference>
<proteinExistence type="predicted"/>
<feature type="transmembrane region" description="Helical" evidence="2">
    <location>
        <begin position="33"/>
        <end position="55"/>
    </location>
</feature>
<dbReference type="PANTHER" id="PTHR11360:SF19">
    <property type="entry name" value="MONOCARBOXYLATE TRANSPORTER 13"/>
    <property type="match status" value="1"/>
</dbReference>
<feature type="domain" description="Major facilitator superfamily (MFS) profile" evidence="3">
    <location>
        <begin position="1"/>
        <end position="352"/>
    </location>
</feature>
<dbReference type="GO" id="GO:0008028">
    <property type="term" value="F:monocarboxylic acid transmembrane transporter activity"/>
    <property type="evidence" value="ECO:0007669"/>
    <property type="project" value="TreeGrafter"/>
</dbReference>
<evidence type="ECO:0000313" key="4">
    <source>
        <dbReference type="Ensembl" id="ENSCJPP00005002547.1"/>
    </source>
</evidence>
<evidence type="ECO:0000259" key="3">
    <source>
        <dbReference type="PROSITE" id="PS50850"/>
    </source>
</evidence>
<keyword evidence="2" id="KW-1133">Transmembrane helix</keyword>
<organism evidence="4 5">
    <name type="scientific">Coturnix japonica</name>
    <name type="common">Japanese quail</name>
    <name type="synonym">Coturnix coturnix japonica</name>
    <dbReference type="NCBI Taxonomy" id="93934"/>
    <lineage>
        <taxon>Eukaryota</taxon>
        <taxon>Metazoa</taxon>
        <taxon>Chordata</taxon>
        <taxon>Craniata</taxon>
        <taxon>Vertebrata</taxon>
        <taxon>Euteleostomi</taxon>
        <taxon>Archelosauria</taxon>
        <taxon>Archosauria</taxon>
        <taxon>Dinosauria</taxon>
        <taxon>Saurischia</taxon>
        <taxon>Theropoda</taxon>
        <taxon>Coelurosauria</taxon>
        <taxon>Aves</taxon>
        <taxon>Neognathae</taxon>
        <taxon>Galloanserae</taxon>
        <taxon>Galliformes</taxon>
        <taxon>Phasianidae</taxon>
        <taxon>Perdicinae</taxon>
        <taxon>Coturnix</taxon>
    </lineage>
</organism>
<comment type="subcellular location">
    <subcellularLocation>
        <location evidence="1">Membrane</location>
        <topology evidence="1">Multi-pass membrane protein</topology>
    </subcellularLocation>
</comment>